<dbReference type="AlphaFoldDB" id="A0AAW1T6G2"/>
<dbReference type="GO" id="GO:0005886">
    <property type="term" value="C:plasma membrane"/>
    <property type="evidence" value="ECO:0007669"/>
    <property type="project" value="TreeGrafter"/>
</dbReference>
<feature type="transmembrane region" description="Helical" evidence="7">
    <location>
        <begin position="293"/>
        <end position="311"/>
    </location>
</feature>
<feature type="transmembrane region" description="Helical" evidence="7">
    <location>
        <begin position="70"/>
        <end position="89"/>
    </location>
</feature>
<evidence type="ECO:0000256" key="2">
    <source>
        <dbReference type="ARBA" id="ARBA00006921"/>
    </source>
</evidence>
<comment type="subcellular location">
    <subcellularLocation>
        <location evidence="1 7">Membrane</location>
        <topology evidence="1 7">Multi-pass membrane protein</topology>
    </subcellularLocation>
</comment>
<accession>A0AAW1T6G2</accession>
<comment type="similarity">
    <text evidence="2 7">Belongs to the copper transporter (Ctr) (TC 1.A.56) family. SLC31A subfamily.</text>
</comment>
<keyword evidence="3 7" id="KW-0812">Transmembrane</keyword>
<keyword evidence="7" id="KW-0813">Transport</keyword>
<organism evidence="9 10">
    <name type="scientific">Apatococcus fuscideae</name>
    <dbReference type="NCBI Taxonomy" id="2026836"/>
    <lineage>
        <taxon>Eukaryota</taxon>
        <taxon>Viridiplantae</taxon>
        <taxon>Chlorophyta</taxon>
        <taxon>core chlorophytes</taxon>
        <taxon>Trebouxiophyceae</taxon>
        <taxon>Chlorellales</taxon>
        <taxon>Chlorellaceae</taxon>
        <taxon>Apatococcus</taxon>
    </lineage>
</organism>
<dbReference type="Proteomes" id="UP001485043">
    <property type="component" value="Unassembled WGS sequence"/>
</dbReference>
<evidence type="ECO:0000256" key="8">
    <source>
        <dbReference type="SAM" id="MobiDB-lite"/>
    </source>
</evidence>
<feature type="transmembrane region" description="Helical" evidence="7">
    <location>
        <begin position="181"/>
        <end position="199"/>
    </location>
</feature>
<dbReference type="GO" id="GO:0005375">
    <property type="term" value="F:copper ion transmembrane transporter activity"/>
    <property type="evidence" value="ECO:0007669"/>
    <property type="project" value="UniProtKB-UniRule"/>
</dbReference>
<dbReference type="InterPro" id="IPR007274">
    <property type="entry name" value="Cop_transporter"/>
</dbReference>
<name>A0AAW1T6G2_9CHLO</name>
<evidence type="ECO:0000256" key="6">
    <source>
        <dbReference type="ARBA" id="ARBA00023136"/>
    </source>
</evidence>
<feature type="transmembrane region" description="Helical" evidence="7">
    <location>
        <begin position="228"/>
        <end position="247"/>
    </location>
</feature>
<dbReference type="PANTHER" id="PTHR12483:SF27">
    <property type="entry name" value="COPPER TRANSPORT PROTEIN CTR1"/>
    <property type="match status" value="1"/>
</dbReference>
<comment type="caution">
    <text evidence="9">The sequence shown here is derived from an EMBL/GenBank/DDBJ whole genome shotgun (WGS) entry which is preliminary data.</text>
</comment>
<evidence type="ECO:0000313" key="10">
    <source>
        <dbReference type="Proteomes" id="UP001485043"/>
    </source>
</evidence>
<keyword evidence="10" id="KW-1185">Reference proteome</keyword>
<feature type="transmembrane region" description="Helical" evidence="7">
    <location>
        <begin position="156"/>
        <end position="175"/>
    </location>
</feature>
<feature type="region of interest" description="Disordered" evidence="8">
    <location>
        <begin position="262"/>
        <end position="283"/>
    </location>
</feature>
<reference evidence="9 10" key="1">
    <citation type="journal article" date="2024" name="Nat. Commun.">
        <title>Phylogenomics reveals the evolutionary origins of lichenization in chlorophyte algae.</title>
        <authorList>
            <person name="Puginier C."/>
            <person name="Libourel C."/>
            <person name="Otte J."/>
            <person name="Skaloud P."/>
            <person name="Haon M."/>
            <person name="Grisel S."/>
            <person name="Petersen M."/>
            <person name="Berrin J.G."/>
            <person name="Delaux P.M."/>
            <person name="Dal Grande F."/>
            <person name="Keller J."/>
        </authorList>
    </citation>
    <scope>NUCLEOTIDE SEQUENCE [LARGE SCALE GENOMIC DNA]</scope>
    <source>
        <strain evidence="9 10">SAG 2523</strain>
    </source>
</reference>
<keyword evidence="6 7" id="KW-0472">Membrane</keyword>
<keyword evidence="7" id="KW-0186">Copper</keyword>
<evidence type="ECO:0000313" key="9">
    <source>
        <dbReference type="EMBL" id="KAK9865377.1"/>
    </source>
</evidence>
<keyword evidence="4 7" id="KW-0187">Copper transport</keyword>
<evidence type="ECO:0000256" key="7">
    <source>
        <dbReference type="RuleBase" id="RU367022"/>
    </source>
</evidence>
<sequence length="353" mass="38647">MGRWMVEHDSNAAAPMASTSGGALLPPGPLNAMAMAPGTPPMHMMMMQMTFELSDKVTLWLSAWHIHGPWLYTASCLGLFLLCILQEALTSSRAAYARSQRSKADHSAEGSWQSAAHNQGGQDSMNGFDGITGGLASIREDDSFGLRSKSSLGPKLLLSLLYGTNLALAYLLMLAVMTYNVGYFAVIVIGLTVGHFMFFRWQQSSSDMTFEASTSATLWFNSWHFMGWSYWFSLIGLFLFCLVHEFLTTYRSKVKQALSSQSSKQTGASGNQQGSNTEPLVSSRNVPNSKLQLGHSVLYAINITFSYLLMLAVMTYNVGYFLVIVVGLATGHFLFQLPGVGPSELSDICCVQR</sequence>
<feature type="transmembrane region" description="Helical" evidence="7">
    <location>
        <begin position="318"/>
        <end position="335"/>
    </location>
</feature>
<evidence type="ECO:0000256" key="4">
    <source>
        <dbReference type="ARBA" id="ARBA00022796"/>
    </source>
</evidence>
<dbReference type="Pfam" id="PF04145">
    <property type="entry name" value="Ctr"/>
    <property type="match status" value="2"/>
</dbReference>
<proteinExistence type="inferred from homology"/>
<evidence type="ECO:0000256" key="1">
    <source>
        <dbReference type="ARBA" id="ARBA00004141"/>
    </source>
</evidence>
<evidence type="ECO:0000256" key="3">
    <source>
        <dbReference type="ARBA" id="ARBA00022692"/>
    </source>
</evidence>
<protein>
    <recommendedName>
        <fullName evidence="7">Copper transport protein</fullName>
    </recommendedName>
</protein>
<keyword evidence="5 7" id="KW-1133">Transmembrane helix</keyword>
<comment type="caution">
    <text evidence="7">Lacks conserved residue(s) required for the propagation of feature annotation.</text>
</comment>
<keyword evidence="7" id="KW-0406">Ion transport</keyword>
<dbReference type="EMBL" id="JALJOV010000255">
    <property type="protein sequence ID" value="KAK9865377.1"/>
    <property type="molecule type" value="Genomic_DNA"/>
</dbReference>
<dbReference type="PANTHER" id="PTHR12483">
    <property type="entry name" value="SOLUTE CARRIER FAMILY 31 COPPER TRANSPORTERS"/>
    <property type="match status" value="1"/>
</dbReference>
<evidence type="ECO:0000256" key="5">
    <source>
        <dbReference type="ARBA" id="ARBA00022989"/>
    </source>
</evidence>
<gene>
    <name evidence="9" type="ORF">WJX84_008195</name>
</gene>